<keyword evidence="2 3" id="KW-0663">Pyridoxal phosphate</keyword>
<dbReference type="Gene3D" id="3.90.1150.10">
    <property type="entry name" value="Aspartate Aminotransferase, domain 1"/>
    <property type="match status" value="1"/>
</dbReference>
<dbReference type="InterPro" id="IPR015422">
    <property type="entry name" value="PyrdxlP-dep_Trfase_small"/>
</dbReference>
<dbReference type="InterPro" id="IPR000277">
    <property type="entry name" value="Cys/Met-Metab_PyrdxlP-dep_enz"/>
</dbReference>
<dbReference type="GO" id="GO:0016846">
    <property type="term" value="F:carbon-sulfur lyase activity"/>
    <property type="evidence" value="ECO:0007669"/>
    <property type="project" value="TreeGrafter"/>
</dbReference>
<evidence type="ECO:0000313" key="6">
    <source>
        <dbReference type="Proteomes" id="UP000236655"/>
    </source>
</evidence>
<keyword evidence="6" id="KW-1185">Reference proteome</keyword>
<organism evidence="5 6">
    <name type="scientific">Aquella oligotrophica</name>
    <dbReference type="NCBI Taxonomy" id="2067065"/>
    <lineage>
        <taxon>Bacteria</taxon>
        <taxon>Pseudomonadati</taxon>
        <taxon>Pseudomonadota</taxon>
        <taxon>Betaproteobacteria</taxon>
        <taxon>Neisseriales</taxon>
        <taxon>Neisseriaceae</taxon>
        <taxon>Aquella</taxon>
    </lineage>
</organism>
<evidence type="ECO:0000256" key="3">
    <source>
        <dbReference type="PIRSR" id="PIRSR001434-2"/>
    </source>
</evidence>
<dbReference type="SUPFAM" id="SSF53383">
    <property type="entry name" value="PLP-dependent transferases"/>
    <property type="match status" value="1"/>
</dbReference>
<dbReference type="EMBL" id="CP024847">
    <property type="protein sequence ID" value="AUR51180.1"/>
    <property type="molecule type" value="Genomic_DNA"/>
</dbReference>
<dbReference type="InterPro" id="IPR015421">
    <property type="entry name" value="PyrdxlP-dep_Trfase_major"/>
</dbReference>
<dbReference type="AlphaFoldDB" id="A0A2I7N3W9"/>
<dbReference type="GO" id="GO:0030170">
    <property type="term" value="F:pyridoxal phosphate binding"/>
    <property type="evidence" value="ECO:0007669"/>
    <property type="project" value="InterPro"/>
</dbReference>
<dbReference type="Pfam" id="PF01053">
    <property type="entry name" value="Cys_Met_Meta_PP"/>
    <property type="match status" value="1"/>
</dbReference>
<feature type="modified residue" description="N6-(pyridoxal phosphate)lysine" evidence="3">
    <location>
        <position position="210"/>
    </location>
</feature>
<protein>
    <submittedName>
        <fullName evidence="5">Cystathionine gamma-synthase</fullName>
    </submittedName>
</protein>
<dbReference type="KEGG" id="nba:CUN60_02300"/>
<dbReference type="GO" id="GO:0019346">
    <property type="term" value="P:transsulfuration"/>
    <property type="evidence" value="ECO:0007669"/>
    <property type="project" value="InterPro"/>
</dbReference>
<dbReference type="RefSeq" id="WP_102950480.1">
    <property type="nucleotide sequence ID" value="NZ_CP024847.1"/>
</dbReference>
<dbReference type="Proteomes" id="UP000236655">
    <property type="component" value="Chromosome"/>
</dbReference>
<comment type="similarity">
    <text evidence="4">Belongs to the trans-sulfuration enzymes family.</text>
</comment>
<evidence type="ECO:0000256" key="4">
    <source>
        <dbReference type="RuleBase" id="RU362118"/>
    </source>
</evidence>
<dbReference type="InterPro" id="IPR015424">
    <property type="entry name" value="PyrdxlP-dep_Trfase"/>
</dbReference>
<dbReference type="OrthoDB" id="9805807at2"/>
<accession>A0A2I7N3W9</accession>
<name>A0A2I7N3W9_9NEIS</name>
<evidence type="ECO:0000256" key="2">
    <source>
        <dbReference type="ARBA" id="ARBA00022898"/>
    </source>
</evidence>
<evidence type="ECO:0000256" key="1">
    <source>
        <dbReference type="ARBA" id="ARBA00001933"/>
    </source>
</evidence>
<dbReference type="PANTHER" id="PTHR11808">
    <property type="entry name" value="TRANS-SULFURATION ENZYME FAMILY MEMBER"/>
    <property type="match status" value="1"/>
</dbReference>
<dbReference type="Gene3D" id="3.40.640.10">
    <property type="entry name" value="Type I PLP-dependent aspartate aminotransferase-like (Major domain)"/>
    <property type="match status" value="1"/>
</dbReference>
<comment type="cofactor">
    <cofactor evidence="1 4">
        <name>pyridoxal 5'-phosphate</name>
        <dbReference type="ChEBI" id="CHEBI:597326"/>
    </cofactor>
</comment>
<dbReference type="PANTHER" id="PTHR11808:SF80">
    <property type="entry name" value="CYSTATHIONINE GAMMA-LYASE"/>
    <property type="match status" value="1"/>
</dbReference>
<reference evidence="6" key="1">
    <citation type="submission" date="2017-11" db="EMBL/GenBank/DDBJ databases">
        <authorList>
            <person name="Chan K.G."/>
            <person name="Lee L.S."/>
        </authorList>
    </citation>
    <scope>NUCLEOTIDE SEQUENCE [LARGE SCALE GENOMIC DNA]</scope>
    <source>
        <strain evidence="6">DSM 100970</strain>
    </source>
</reference>
<evidence type="ECO:0000313" key="5">
    <source>
        <dbReference type="EMBL" id="AUR51180.1"/>
    </source>
</evidence>
<dbReference type="FunFam" id="3.40.640.10:FF:000046">
    <property type="entry name" value="Cystathionine gamma-lyase"/>
    <property type="match status" value="1"/>
</dbReference>
<proteinExistence type="inferred from homology"/>
<dbReference type="GO" id="GO:0005737">
    <property type="term" value="C:cytoplasm"/>
    <property type="evidence" value="ECO:0007669"/>
    <property type="project" value="TreeGrafter"/>
</dbReference>
<dbReference type="PIRSF" id="PIRSF001434">
    <property type="entry name" value="CGS"/>
    <property type="match status" value="1"/>
</dbReference>
<gene>
    <name evidence="5" type="ORF">CUN60_02300</name>
</gene>
<sequence>MATHYASSISAGDKEICLVDEGNSYNAITPPIVQSSLFSFKCFEDYRNYHLHKHHQYVYTRGNNPTTNVLEGKLARLEQGEACRVFSSGMAAISAAIIGHLKTGDHIIFFNTIYAPTMIYAGFLERFGITHSYLRTNNLDELSSAIKTNTRMIYVESPGSLDIQVVDLRKLVKIAREHNLLSVIDNTFATPLYQKPLTLGIDIVVHSCTKYIGGHADVMAGAVITSRKLMHDIDIYAFKLHGAVLSPHDSFLLIRGLRTMPSRLEALQLPTAKVVEFLLAHPKIVKVNHPLAYNEEEKALYWSQANGYTGLISFELDISDYAGLARFIDSLTTFHLGFSWGGYENLVMAPYVADDYDKVQVKGLKPNLVRISLGLLAAETIIADLEQAMAKI</sequence>